<evidence type="ECO:0000256" key="1">
    <source>
        <dbReference type="ARBA" id="ARBA00005846"/>
    </source>
</evidence>
<reference evidence="3" key="1">
    <citation type="submission" date="2017-03" db="EMBL/GenBank/DDBJ databases">
        <title>Novel pathways for hydrocarbon cycling and metabolic interdependencies in hydrothermal sediment communities.</title>
        <authorList>
            <person name="Dombrowski N."/>
            <person name="Seitz K."/>
            <person name="Teske A."/>
            <person name="Baker B."/>
        </authorList>
    </citation>
    <scope>NUCLEOTIDE SEQUENCE [LARGE SCALE GENOMIC DNA]</scope>
</reference>
<evidence type="ECO:0008006" key="4">
    <source>
        <dbReference type="Google" id="ProtNLM"/>
    </source>
</evidence>
<dbReference type="Proteomes" id="UP000192611">
    <property type="component" value="Unassembled WGS sequence"/>
</dbReference>
<dbReference type="NCBIfam" id="NF033709">
    <property type="entry name" value="PorV_fam"/>
    <property type="match status" value="1"/>
</dbReference>
<dbReference type="SUPFAM" id="SSF56935">
    <property type="entry name" value="Porins"/>
    <property type="match status" value="1"/>
</dbReference>
<sequence>MVIFREIRVITKEVNIVMLINKTIYLLMVVIAFLGLVYAGDYDSDLKDEEKDKGMDYTTTMVWLGMDPGGRPAGMGKAFTSISDDANATYWNPAGLGFLQMREVNFMHEPRSFEGGNDDLGGMFYDFASFVFPAGKLGNLGIGFLYHDHGKSEARDDQGNLIGIIHSYAFSPSISIGRMITKTISVGTTFRYAYEHLTDDAKMNTYAFDFGFLMRPEFAKGRFGYAFVLKNIGKEPKEDQPIPRSLRLGVDCVLLSDRLNDLVVAFDYSKELIKIDKSFKEEVFEQGVFRFGFEYFYVDIVGFRAGYYHDMQGDISGPTFGFGVRYKGLVFDFGNIPEGEDSFGRENRFSFSYMF</sequence>
<dbReference type="Gene3D" id="2.40.160.60">
    <property type="entry name" value="Outer membrane protein transport protein (OMPP1/FadL/TodX)"/>
    <property type="match status" value="1"/>
</dbReference>
<protein>
    <recommendedName>
        <fullName evidence="4">PorV/PorQ family protein</fullName>
    </recommendedName>
</protein>
<dbReference type="InterPro" id="IPR005362">
    <property type="entry name" value="UPF0164"/>
</dbReference>
<evidence type="ECO:0000313" key="3">
    <source>
        <dbReference type="Proteomes" id="UP000192611"/>
    </source>
</evidence>
<evidence type="ECO:0000313" key="2">
    <source>
        <dbReference type="EMBL" id="OQX90333.1"/>
    </source>
</evidence>
<gene>
    <name evidence="2" type="ORF">B6D57_03695</name>
</gene>
<dbReference type="EMBL" id="NATQ01000068">
    <property type="protein sequence ID" value="OQX90333.1"/>
    <property type="molecule type" value="Genomic_DNA"/>
</dbReference>
<dbReference type="AlphaFoldDB" id="A0A1W9S0L4"/>
<name>A0A1W9S0L4_9BACT</name>
<organism evidence="2 3">
    <name type="scientific">Candidatus Coatesbacteria bacterium 4484_99</name>
    <dbReference type="NCBI Taxonomy" id="1970774"/>
    <lineage>
        <taxon>Bacteria</taxon>
        <taxon>Candidatus Coatesiibacteriota</taxon>
    </lineage>
</organism>
<proteinExistence type="inferred from homology"/>
<dbReference type="Pfam" id="PF03687">
    <property type="entry name" value="UPF0164"/>
    <property type="match status" value="1"/>
</dbReference>
<accession>A0A1W9S0L4</accession>
<comment type="caution">
    <text evidence="2">The sequence shown here is derived from an EMBL/GenBank/DDBJ whole genome shotgun (WGS) entry which is preliminary data.</text>
</comment>
<comment type="similarity">
    <text evidence="1">Belongs to the UPF0164 family.</text>
</comment>